<dbReference type="EMBL" id="JACHBU010000002">
    <property type="protein sequence ID" value="MBB6507794.1"/>
    <property type="molecule type" value="Genomic_DNA"/>
</dbReference>
<evidence type="ECO:0000313" key="2">
    <source>
        <dbReference type="Proteomes" id="UP000585437"/>
    </source>
</evidence>
<dbReference type="RefSeq" id="WP_184654096.1">
    <property type="nucleotide sequence ID" value="NZ_JACHBU010000002.1"/>
</dbReference>
<dbReference type="PRINTS" id="PR00313">
    <property type="entry name" value="CABNDNGRPT"/>
</dbReference>
<evidence type="ECO:0000313" key="1">
    <source>
        <dbReference type="EMBL" id="MBB6507794.1"/>
    </source>
</evidence>
<keyword evidence="2" id="KW-1185">Reference proteome</keyword>
<accession>A0A7X0JHR7</accession>
<dbReference type="Pfam" id="PF00353">
    <property type="entry name" value="HemolysinCabind"/>
    <property type="match status" value="2"/>
</dbReference>
<name>A0A7X0JHR7_9HYPH</name>
<dbReference type="InterPro" id="IPR011049">
    <property type="entry name" value="Serralysin-like_metalloprot_C"/>
</dbReference>
<dbReference type="GO" id="GO:0005509">
    <property type="term" value="F:calcium ion binding"/>
    <property type="evidence" value="ECO:0007669"/>
    <property type="project" value="InterPro"/>
</dbReference>
<proteinExistence type="predicted"/>
<protein>
    <submittedName>
        <fullName evidence="1">Ca2+-binding RTX toxin-like protein</fullName>
    </submittedName>
</protein>
<dbReference type="Gene3D" id="2.150.10.10">
    <property type="entry name" value="Serralysin-like metalloprotease, C-terminal"/>
    <property type="match status" value="2"/>
</dbReference>
<organism evidence="1 2">
    <name type="scientific">Rhizobium soli</name>
    <dbReference type="NCBI Taxonomy" id="424798"/>
    <lineage>
        <taxon>Bacteria</taxon>
        <taxon>Pseudomonadati</taxon>
        <taxon>Pseudomonadota</taxon>
        <taxon>Alphaproteobacteria</taxon>
        <taxon>Hyphomicrobiales</taxon>
        <taxon>Rhizobiaceae</taxon>
        <taxon>Rhizobium/Agrobacterium group</taxon>
        <taxon>Rhizobium</taxon>
    </lineage>
</organism>
<gene>
    <name evidence="1" type="ORF">F4695_001126</name>
</gene>
<dbReference type="AlphaFoldDB" id="A0A7X0JHR7"/>
<sequence length="362" mass="38256">MGFYGNPFGYEYQFPNRLTPSLDKDVVSVVDTTAVAALTVNTKSLFQLKLQDNSIRFEFTQYALWTSGYKPTSSDTASAVHFNGPVFTDINNDLSPIVGVSIKSNIAGLDSRDVSFDYNKIAIDFTGIKAGPTSYITVTVTFNEPKLGGDGNDVLNGSRYADIMSGGKGNDKLMSSAGADKMDGGAGTDTVSYANATMAVVASLASPQGNTNNAKGDTFTSIENLIGSQYRDVLTGDQGANVLSGGLSNDRLTGGEGADSFVFDTRLNKKGNVDTITDFSVADDTIWLDTDIFTKAGTVGDLASDAFHSGTAASDASDRIIYDKATGRLYYDADGTGKYGQMLFATVDKGLNITAADFDIIA</sequence>
<dbReference type="SUPFAM" id="SSF51120">
    <property type="entry name" value="beta-Roll"/>
    <property type="match status" value="2"/>
</dbReference>
<dbReference type="Proteomes" id="UP000585437">
    <property type="component" value="Unassembled WGS sequence"/>
</dbReference>
<dbReference type="InterPro" id="IPR001343">
    <property type="entry name" value="Hemolysn_Ca-bd"/>
</dbReference>
<reference evidence="1 2" key="1">
    <citation type="submission" date="2020-08" db="EMBL/GenBank/DDBJ databases">
        <title>The Agave Microbiome: Exploring the role of microbial communities in plant adaptations to desert environments.</title>
        <authorList>
            <person name="Partida-Martinez L.P."/>
        </authorList>
    </citation>
    <scope>NUCLEOTIDE SEQUENCE [LARGE SCALE GENOMIC DNA]</scope>
    <source>
        <strain evidence="1 2">AS3.12</strain>
    </source>
</reference>
<comment type="caution">
    <text evidence="1">The sequence shown here is derived from an EMBL/GenBank/DDBJ whole genome shotgun (WGS) entry which is preliminary data.</text>
</comment>